<dbReference type="Proteomes" id="UP000799440">
    <property type="component" value="Unassembled WGS sequence"/>
</dbReference>
<keyword evidence="2" id="KW-1185">Reference proteome</keyword>
<reference evidence="1" key="1">
    <citation type="journal article" date="2020" name="Stud. Mycol.">
        <title>101 Dothideomycetes genomes: a test case for predicting lifestyles and emergence of pathogens.</title>
        <authorList>
            <person name="Haridas S."/>
            <person name="Albert R."/>
            <person name="Binder M."/>
            <person name="Bloem J."/>
            <person name="Labutti K."/>
            <person name="Salamov A."/>
            <person name="Andreopoulos B."/>
            <person name="Baker S."/>
            <person name="Barry K."/>
            <person name="Bills G."/>
            <person name="Bluhm B."/>
            <person name="Cannon C."/>
            <person name="Castanera R."/>
            <person name="Culley D."/>
            <person name="Daum C."/>
            <person name="Ezra D."/>
            <person name="Gonzalez J."/>
            <person name="Henrissat B."/>
            <person name="Kuo A."/>
            <person name="Liang C."/>
            <person name="Lipzen A."/>
            <person name="Lutzoni F."/>
            <person name="Magnuson J."/>
            <person name="Mondo S."/>
            <person name="Nolan M."/>
            <person name="Ohm R."/>
            <person name="Pangilinan J."/>
            <person name="Park H.-J."/>
            <person name="Ramirez L."/>
            <person name="Alfaro M."/>
            <person name="Sun H."/>
            <person name="Tritt A."/>
            <person name="Yoshinaga Y."/>
            <person name="Zwiers L.-H."/>
            <person name="Turgeon B."/>
            <person name="Goodwin S."/>
            <person name="Spatafora J."/>
            <person name="Crous P."/>
            <person name="Grigoriev I."/>
        </authorList>
    </citation>
    <scope>NUCLEOTIDE SEQUENCE</scope>
    <source>
        <strain evidence="1">CBS 119925</strain>
    </source>
</reference>
<dbReference type="AlphaFoldDB" id="A0A6A6V603"/>
<organism evidence="1 2">
    <name type="scientific">Sporormia fimetaria CBS 119925</name>
    <dbReference type="NCBI Taxonomy" id="1340428"/>
    <lineage>
        <taxon>Eukaryota</taxon>
        <taxon>Fungi</taxon>
        <taxon>Dikarya</taxon>
        <taxon>Ascomycota</taxon>
        <taxon>Pezizomycotina</taxon>
        <taxon>Dothideomycetes</taxon>
        <taxon>Pleosporomycetidae</taxon>
        <taxon>Pleosporales</taxon>
        <taxon>Sporormiaceae</taxon>
        <taxon>Sporormia</taxon>
    </lineage>
</organism>
<evidence type="ECO:0000313" key="2">
    <source>
        <dbReference type="Proteomes" id="UP000799440"/>
    </source>
</evidence>
<dbReference type="EMBL" id="MU006582">
    <property type="protein sequence ID" value="KAF2745463.1"/>
    <property type="molecule type" value="Genomic_DNA"/>
</dbReference>
<proteinExistence type="predicted"/>
<sequence length="77" mass="8679">MNAAFALWTTGVLVQCKHDGWPCWIKKIPSNRRRYSLLSNHLGMVFNFHVKKTQWSLGACEVIMSIVSGYLSCCASS</sequence>
<evidence type="ECO:0000313" key="1">
    <source>
        <dbReference type="EMBL" id="KAF2745463.1"/>
    </source>
</evidence>
<gene>
    <name evidence="1" type="ORF">M011DRAFT_137272</name>
</gene>
<name>A0A6A6V603_9PLEO</name>
<accession>A0A6A6V603</accession>
<protein>
    <submittedName>
        <fullName evidence="1">Uncharacterized protein</fullName>
    </submittedName>
</protein>